<dbReference type="PROSITE" id="PS01228">
    <property type="entry name" value="COF_1"/>
    <property type="match status" value="1"/>
</dbReference>
<dbReference type="InterPro" id="IPR000150">
    <property type="entry name" value="Cof"/>
</dbReference>
<dbReference type="GO" id="GO:0005829">
    <property type="term" value="C:cytosol"/>
    <property type="evidence" value="ECO:0007669"/>
    <property type="project" value="TreeGrafter"/>
</dbReference>
<protein>
    <submittedName>
        <fullName evidence="1">HAD family phosphatase</fullName>
    </submittedName>
</protein>
<dbReference type="InterPro" id="IPR006379">
    <property type="entry name" value="HAD-SF_hydro_IIB"/>
</dbReference>
<dbReference type="Proteomes" id="UP000823614">
    <property type="component" value="Unassembled WGS sequence"/>
</dbReference>
<gene>
    <name evidence="1" type="ORF">IAA89_00415</name>
</gene>
<sequence length="265" mass="30940">MNQKLIILDLDGTLLNNQNQLSNKTINIIQQIEKLNHICVIATGRPYRLAEPIYKKLNLHHEMINFNGSLCLIPNQKVEYKFTIPNDIILDVLNNKNNLGIQYISAENEYCYFSTNQRYDNLFLPTIKNKNELLNSENIQNKKLIFSSFYYDRNYKKQIINFFKNYTNQISLNVWGGNCPIIEILHKNINKTFGIQYLMKKYNIKQQDVIAFGDEFNDLPTLEFAGIGVAMKNAETQLKKVSSYITKNDNNHDGVANFLRHYLKL</sequence>
<dbReference type="GO" id="GO:0000287">
    <property type="term" value="F:magnesium ion binding"/>
    <property type="evidence" value="ECO:0007669"/>
    <property type="project" value="TreeGrafter"/>
</dbReference>
<name>A0A9D9E5Y0_9LACO</name>
<proteinExistence type="predicted"/>
<dbReference type="SUPFAM" id="SSF56784">
    <property type="entry name" value="HAD-like"/>
    <property type="match status" value="1"/>
</dbReference>
<dbReference type="InterPro" id="IPR036412">
    <property type="entry name" value="HAD-like_sf"/>
</dbReference>
<dbReference type="NCBIfam" id="TIGR01484">
    <property type="entry name" value="HAD-SF-IIB"/>
    <property type="match status" value="1"/>
</dbReference>
<dbReference type="AlphaFoldDB" id="A0A9D9E5Y0"/>
<comment type="caution">
    <text evidence="1">The sequence shown here is derived from an EMBL/GenBank/DDBJ whole genome shotgun (WGS) entry which is preliminary data.</text>
</comment>
<dbReference type="PANTHER" id="PTHR10000:SF23">
    <property type="entry name" value="5-AMINO-6-(5-PHOSPHO-D-RIBITYLAMINO)URACIL PHOSPHATASE YITU"/>
    <property type="match status" value="1"/>
</dbReference>
<dbReference type="PANTHER" id="PTHR10000">
    <property type="entry name" value="PHOSPHOSERINE PHOSPHATASE"/>
    <property type="match status" value="1"/>
</dbReference>
<dbReference type="EMBL" id="JADIMP010000007">
    <property type="protein sequence ID" value="MBO8440905.1"/>
    <property type="molecule type" value="Genomic_DNA"/>
</dbReference>
<dbReference type="SFLD" id="SFLDS00003">
    <property type="entry name" value="Haloacid_Dehalogenase"/>
    <property type="match status" value="1"/>
</dbReference>
<accession>A0A9D9E5Y0</accession>
<reference evidence="1" key="1">
    <citation type="submission" date="2020-10" db="EMBL/GenBank/DDBJ databases">
        <authorList>
            <person name="Gilroy R."/>
        </authorList>
    </citation>
    <scope>NUCLEOTIDE SEQUENCE</scope>
    <source>
        <strain evidence="1">C6-149</strain>
    </source>
</reference>
<dbReference type="GO" id="GO:0016791">
    <property type="term" value="F:phosphatase activity"/>
    <property type="evidence" value="ECO:0007669"/>
    <property type="project" value="TreeGrafter"/>
</dbReference>
<dbReference type="CDD" id="cd07516">
    <property type="entry name" value="HAD_Pase"/>
    <property type="match status" value="1"/>
</dbReference>
<dbReference type="NCBIfam" id="TIGR00099">
    <property type="entry name" value="Cof-subfamily"/>
    <property type="match status" value="1"/>
</dbReference>
<evidence type="ECO:0000313" key="1">
    <source>
        <dbReference type="EMBL" id="MBO8440905.1"/>
    </source>
</evidence>
<dbReference type="Pfam" id="PF08282">
    <property type="entry name" value="Hydrolase_3"/>
    <property type="match status" value="1"/>
</dbReference>
<dbReference type="InterPro" id="IPR023214">
    <property type="entry name" value="HAD_sf"/>
</dbReference>
<evidence type="ECO:0000313" key="2">
    <source>
        <dbReference type="Proteomes" id="UP000823614"/>
    </source>
</evidence>
<reference evidence="1" key="2">
    <citation type="journal article" date="2021" name="PeerJ">
        <title>Extensive microbial diversity within the chicken gut microbiome revealed by metagenomics and culture.</title>
        <authorList>
            <person name="Gilroy R."/>
            <person name="Ravi A."/>
            <person name="Getino M."/>
            <person name="Pursley I."/>
            <person name="Horton D.L."/>
            <person name="Alikhan N.F."/>
            <person name="Baker D."/>
            <person name="Gharbi K."/>
            <person name="Hall N."/>
            <person name="Watson M."/>
            <person name="Adriaenssens E.M."/>
            <person name="Foster-Nyarko E."/>
            <person name="Jarju S."/>
            <person name="Secka A."/>
            <person name="Antonio M."/>
            <person name="Oren A."/>
            <person name="Chaudhuri R.R."/>
            <person name="La Ragione R."/>
            <person name="Hildebrand F."/>
            <person name="Pallen M.J."/>
        </authorList>
    </citation>
    <scope>NUCLEOTIDE SEQUENCE</scope>
    <source>
        <strain evidence="1">C6-149</strain>
    </source>
</reference>
<dbReference type="Gene3D" id="3.30.1240.10">
    <property type="match status" value="1"/>
</dbReference>
<organism evidence="1 2">
    <name type="scientific">Candidatus Gallilactobacillus intestinavium</name>
    <dbReference type="NCBI Taxonomy" id="2840838"/>
    <lineage>
        <taxon>Bacteria</taxon>
        <taxon>Bacillati</taxon>
        <taxon>Bacillota</taxon>
        <taxon>Bacilli</taxon>
        <taxon>Lactobacillales</taxon>
        <taxon>Lactobacillaceae</taxon>
        <taxon>Lactobacillaceae incertae sedis</taxon>
        <taxon>Candidatus Gallilactobacillus</taxon>
    </lineage>
</organism>
<dbReference type="SFLD" id="SFLDG01140">
    <property type="entry name" value="C2.B:_Phosphomannomutase_and_P"/>
    <property type="match status" value="1"/>
</dbReference>
<dbReference type="Gene3D" id="3.40.50.1000">
    <property type="entry name" value="HAD superfamily/HAD-like"/>
    <property type="match status" value="1"/>
</dbReference>